<name>A0ABQ9GSH7_9NEOP</name>
<evidence type="ECO:0000256" key="1">
    <source>
        <dbReference type="SAM" id="MobiDB-lite"/>
    </source>
</evidence>
<keyword evidence="3" id="KW-1185">Reference proteome</keyword>
<dbReference type="EMBL" id="JARBHB010000009">
    <property type="protein sequence ID" value="KAJ8874956.1"/>
    <property type="molecule type" value="Genomic_DNA"/>
</dbReference>
<organism evidence="2 3">
    <name type="scientific">Dryococelus australis</name>
    <dbReference type="NCBI Taxonomy" id="614101"/>
    <lineage>
        <taxon>Eukaryota</taxon>
        <taxon>Metazoa</taxon>
        <taxon>Ecdysozoa</taxon>
        <taxon>Arthropoda</taxon>
        <taxon>Hexapoda</taxon>
        <taxon>Insecta</taxon>
        <taxon>Pterygota</taxon>
        <taxon>Neoptera</taxon>
        <taxon>Polyneoptera</taxon>
        <taxon>Phasmatodea</taxon>
        <taxon>Verophasmatodea</taxon>
        <taxon>Anareolatae</taxon>
        <taxon>Phasmatidae</taxon>
        <taxon>Eurycanthinae</taxon>
        <taxon>Dryococelus</taxon>
    </lineage>
</organism>
<gene>
    <name evidence="2" type="ORF">PR048_022846</name>
</gene>
<dbReference type="Proteomes" id="UP001159363">
    <property type="component" value="Chromosome 8"/>
</dbReference>
<comment type="caution">
    <text evidence="2">The sequence shown here is derived from an EMBL/GenBank/DDBJ whole genome shotgun (WGS) entry which is preliminary data.</text>
</comment>
<evidence type="ECO:0000313" key="2">
    <source>
        <dbReference type="EMBL" id="KAJ8874956.1"/>
    </source>
</evidence>
<protein>
    <submittedName>
        <fullName evidence="2">Uncharacterized protein</fullName>
    </submittedName>
</protein>
<feature type="region of interest" description="Disordered" evidence="1">
    <location>
        <begin position="149"/>
        <end position="183"/>
    </location>
</feature>
<feature type="compositionally biased region" description="Basic and acidic residues" evidence="1">
    <location>
        <begin position="150"/>
        <end position="166"/>
    </location>
</feature>
<reference evidence="2 3" key="1">
    <citation type="submission" date="2023-02" db="EMBL/GenBank/DDBJ databases">
        <title>LHISI_Scaffold_Assembly.</title>
        <authorList>
            <person name="Stuart O.P."/>
            <person name="Cleave R."/>
            <person name="Magrath M.J.L."/>
            <person name="Mikheyev A.S."/>
        </authorList>
    </citation>
    <scope>NUCLEOTIDE SEQUENCE [LARGE SCALE GENOMIC DNA]</scope>
    <source>
        <strain evidence="2">Daus_M_001</strain>
        <tissue evidence="2">Leg muscle</tissue>
    </source>
</reference>
<proteinExistence type="predicted"/>
<accession>A0ABQ9GSH7</accession>
<sequence>MNHSKQRKQLRSFVCLVNVVQLRSSTRNLRIYGSPFAARESNAARLNGAEKVLAVLKPLLFQSSRWKRDCWREITRAPEADYRPPQGVVINALCYLVGCAAQTRNNYVYTIVYTGSEWVKATGSSEIQRCLHQFACHKHSIAGGWVPSSQDERIASSRNPKEDRSSPRKPRRPAGATVAGRLARSPPIKANRVGFNPRIFARGNRVGRCRWSTGFLGDLPFPPPLHILIFTSITLIGSQDLAVKGRPNLFPRFPPTNGIVRHDTHVRESAPGDRTRCASTRCTTACLDGDEEASAGSDRVGVRRAQASGRKTEPLKCSKEVVSGITLQPAGPRWCSGQTTCPSPRRTGFDSLRIFTSGNLNGLCCWLAFSGGFFPPVSPSLAYRRWSIPHPTSPSSALKTSMLPSVSCNLAIF</sequence>
<evidence type="ECO:0000313" key="3">
    <source>
        <dbReference type="Proteomes" id="UP001159363"/>
    </source>
</evidence>